<evidence type="ECO:0000313" key="2">
    <source>
        <dbReference type="EMBL" id="OAH14281.1"/>
    </source>
</evidence>
<organism evidence="2 3">
    <name type="scientific">Streptomyces jeddahensis</name>
    <dbReference type="NCBI Taxonomy" id="1716141"/>
    <lineage>
        <taxon>Bacteria</taxon>
        <taxon>Bacillati</taxon>
        <taxon>Actinomycetota</taxon>
        <taxon>Actinomycetes</taxon>
        <taxon>Kitasatosporales</taxon>
        <taxon>Streptomycetaceae</taxon>
        <taxon>Streptomyces</taxon>
    </lineage>
</organism>
<keyword evidence="3" id="KW-1185">Reference proteome</keyword>
<keyword evidence="2" id="KW-0418">Kinase</keyword>
<evidence type="ECO:0000313" key="3">
    <source>
        <dbReference type="Proteomes" id="UP000077381"/>
    </source>
</evidence>
<dbReference type="Pfam" id="PF01636">
    <property type="entry name" value="APH"/>
    <property type="match status" value="1"/>
</dbReference>
<name>A0A177HTH0_9ACTN</name>
<sequence>MLSALHSADTSGSEGYGVCVAPGKGACGSLREALLHGAGHDWERVARMATSQERQLLDANMAAVEPLLDLCPDIRMQFHGDFGLGNTLASNGVVTAVVDWTHQGYGDPLWDVACLDLWWPTSDSRPHICARNAMRSG</sequence>
<dbReference type="EMBL" id="LOHS01000067">
    <property type="protein sequence ID" value="OAH14281.1"/>
    <property type="molecule type" value="Genomic_DNA"/>
</dbReference>
<comment type="caution">
    <text evidence="2">The sequence shown here is derived from an EMBL/GenBank/DDBJ whole genome shotgun (WGS) entry which is preliminary data.</text>
</comment>
<dbReference type="EC" id="2.7.1.163" evidence="2"/>
<feature type="domain" description="Aminoglycoside phosphotransferase" evidence="1">
    <location>
        <begin position="40"/>
        <end position="121"/>
    </location>
</feature>
<dbReference type="STRING" id="1716141.STSP_23420"/>
<reference evidence="2 3" key="1">
    <citation type="submission" date="2015-12" db="EMBL/GenBank/DDBJ databases">
        <title>Genome sequence of Streptomyces sp. G25.</title>
        <authorList>
            <person name="Poehlein A."/>
            <person name="Roettig A."/>
            <person name="Hiessl S."/>
            <person name="Hauschild P."/>
            <person name="Schauer J."/>
            <person name="Madkour M.H."/>
            <person name="Al-Ansari A.M."/>
            <person name="Almakishah N.H."/>
            <person name="Steinbuechel A."/>
            <person name="Daniel R."/>
        </authorList>
    </citation>
    <scope>NUCLEOTIDE SEQUENCE [LARGE SCALE GENOMIC DNA]</scope>
    <source>
        <strain evidence="3">G25(2015)</strain>
    </source>
</reference>
<dbReference type="Gene3D" id="3.90.1200.10">
    <property type="match status" value="1"/>
</dbReference>
<dbReference type="PATRIC" id="fig|1716141.3.peg.2468"/>
<accession>A0A177HTH0</accession>
<dbReference type="AlphaFoldDB" id="A0A177HTH0"/>
<keyword evidence="2" id="KW-0808">Transferase</keyword>
<dbReference type="InterPro" id="IPR011009">
    <property type="entry name" value="Kinase-like_dom_sf"/>
</dbReference>
<protein>
    <submittedName>
        <fullName evidence="2">Hygromycin-B 4-O-kinase</fullName>
        <ecNumber evidence="2">2.7.1.163</ecNumber>
    </submittedName>
</protein>
<evidence type="ECO:0000259" key="1">
    <source>
        <dbReference type="Pfam" id="PF01636"/>
    </source>
</evidence>
<proteinExistence type="predicted"/>
<dbReference type="Proteomes" id="UP000077381">
    <property type="component" value="Unassembled WGS sequence"/>
</dbReference>
<dbReference type="GO" id="GO:0016301">
    <property type="term" value="F:kinase activity"/>
    <property type="evidence" value="ECO:0007669"/>
    <property type="project" value="UniProtKB-KW"/>
</dbReference>
<dbReference type="SUPFAM" id="SSF56112">
    <property type="entry name" value="Protein kinase-like (PK-like)"/>
    <property type="match status" value="1"/>
</dbReference>
<gene>
    <name evidence="2" type="primary">hph</name>
    <name evidence="2" type="ORF">STSP_23420</name>
</gene>
<dbReference type="InterPro" id="IPR002575">
    <property type="entry name" value="Aminoglycoside_PTrfase"/>
</dbReference>